<evidence type="ECO:0000313" key="3">
    <source>
        <dbReference type="EMBL" id="PTQ42192.1"/>
    </source>
</evidence>
<dbReference type="PANTHER" id="PTHR43349:SF93">
    <property type="entry name" value="ISOFLAVONE REDUCTASE HOMOLOG P3-RELATED"/>
    <property type="match status" value="1"/>
</dbReference>
<dbReference type="GO" id="GO:0009807">
    <property type="term" value="P:lignan biosynthetic process"/>
    <property type="evidence" value="ECO:0000318"/>
    <property type="project" value="GO_Central"/>
</dbReference>
<evidence type="ECO:0000259" key="2">
    <source>
        <dbReference type="Pfam" id="PF05368"/>
    </source>
</evidence>
<dbReference type="InterPro" id="IPR050608">
    <property type="entry name" value="NmrA-type/Isoflavone_red_sf"/>
</dbReference>
<dbReference type="SUPFAM" id="SSF51735">
    <property type="entry name" value="NAD(P)-binding Rossmann-fold domains"/>
    <property type="match status" value="1"/>
</dbReference>
<dbReference type="InterPro" id="IPR036291">
    <property type="entry name" value="NAD(P)-bd_dom_sf"/>
</dbReference>
<evidence type="ECO:0000256" key="1">
    <source>
        <dbReference type="SAM" id="Phobius"/>
    </source>
</evidence>
<dbReference type="OrthoDB" id="419598at2759"/>
<keyword evidence="4" id="KW-1185">Reference proteome</keyword>
<dbReference type="AlphaFoldDB" id="A0A2R6X7W7"/>
<proteinExistence type="predicted"/>
<dbReference type="Gramene" id="Mp2g05020.1">
    <property type="protein sequence ID" value="Mp2g05020.1.cds"/>
    <property type="gene ID" value="Mp2g05020"/>
</dbReference>
<dbReference type="Gene3D" id="3.40.50.720">
    <property type="entry name" value="NAD(P)-binding Rossmann-like Domain"/>
    <property type="match status" value="1"/>
</dbReference>
<keyword evidence="1" id="KW-0472">Membrane</keyword>
<keyword evidence="1" id="KW-0812">Transmembrane</keyword>
<protein>
    <recommendedName>
        <fullName evidence="2">NmrA-like domain-containing protein</fullName>
    </recommendedName>
</protein>
<feature type="transmembrane region" description="Helical" evidence="1">
    <location>
        <begin position="88"/>
        <end position="106"/>
    </location>
</feature>
<reference evidence="4" key="1">
    <citation type="journal article" date="2017" name="Cell">
        <title>Insights into land plant evolution garnered from the Marchantia polymorpha genome.</title>
        <authorList>
            <person name="Bowman J.L."/>
            <person name="Kohchi T."/>
            <person name="Yamato K.T."/>
            <person name="Jenkins J."/>
            <person name="Shu S."/>
            <person name="Ishizaki K."/>
            <person name="Yamaoka S."/>
            <person name="Nishihama R."/>
            <person name="Nakamura Y."/>
            <person name="Berger F."/>
            <person name="Adam C."/>
            <person name="Aki S.S."/>
            <person name="Althoff F."/>
            <person name="Araki T."/>
            <person name="Arteaga-Vazquez M.A."/>
            <person name="Balasubrmanian S."/>
            <person name="Barry K."/>
            <person name="Bauer D."/>
            <person name="Boehm C.R."/>
            <person name="Briginshaw L."/>
            <person name="Caballero-Perez J."/>
            <person name="Catarino B."/>
            <person name="Chen F."/>
            <person name="Chiyoda S."/>
            <person name="Chovatia M."/>
            <person name="Davies K.M."/>
            <person name="Delmans M."/>
            <person name="Demura T."/>
            <person name="Dierschke T."/>
            <person name="Dolan L."/>
            <person name="Dorantes-Acosta A.E."/>
            <person name="Eklund D.M."/>
            <person name="Florent S.N."/>
            <person name="Flores-Sandoval E."/>
            <person name="Fujiyama A."/>
            <person name="Fukuzawa H."/>
            <person name="Galik B."/>
            <person name="Grimanelli D."/>
            <person name="Grimwood J."/>
            <person name="Grossniklaus U."/>
            <person name="Hamada T."/>
            <person name="Haseloff J."/>
            <person name="Hetherington A.J."/>
            <person name="Higo A."/>
            <person name="Hirakawa Y."/>
            <person name="Hundley H.N."/>
            <person name="Ikeda Y."/>
            <person name="Inoue K."/>
            <person name="Inoue S.I."/>
            <person name="Ishida S."/>
            <person name="Jia Q."/>
            <person name="Kakita M."/>
            <person name="Kanazawa T."/>
            <person name="Kawai Y."/>
            <person name="Kawashima T."/>
            <person name="Kennedy M."/>
            <person name="Kinose K."/>
            <person name="Kinoshita T."/>
            <person name="Kohara Y."/>
            <person name="Koide E."/>
            <person name="Komatsu K."/>
            <person name="Kopischke S."/>
            <person name="Kubo M."/>
            <person name="Kyozuka J."/>
            <person name="Lagercrantz U."/>
            <person name="Lin S.S."/>
            <person name="Lindquist E."/>
            <person name="Lipzen A.M."/>
            <person name="Lu C.W."/>
            <person name="De Luna E."/>
            <person name="Martienssen R.A."/>
            <person name="Minamino N."/>
            <person name="Mizutani M."/>
            <person name="Mizutani M."/>
            <person name="Mochizuki N."/>
            <person name="Monte I."/>
            <person name="Mosher R."/>
            <person name="Nagasaki H."/>
            <person name="Nakagami H."/>
            <person name="Naramoto S."/>
            <person name="Nishitani K."/>
            <person name="Ohtani M."/>
            <person name="Okamoto T."/>
            <person name="Okumura M."/>
            <person name="Phillips J."/>
            <person name="Pollak B."/>
            <person name="Reinders A."/>
            <person name="Rovekamp M."/>
            <person name="Sano R."/>
            <person name="Sawa S."/>
            <person name="Schmid M.W."/>
            <person name="Shirakawa M."/>
            <person name="Solano R."/>
            <person name="Spunde A."/>
            <person name="Suetsugu N."/>
            <person name="Sugano S."/>
            <person name="Sugiyama A."/>
            <person name="Sun R."/>
            <person name="Suzuki Y."/>
            <person name="Takenaka M."/>
            <person name="Takezawa D."/>
            <person name="Tomogane H."/>
            <person name="Tsuzuki M."/>
            <person name="Ueda T."/>
            <person name="Umeda M."/>
            <person name="Ward J.M."/>
            <person name="Watanabe Y."/>
            <person name="Yazaki K."/>
            <person name="Yokoyama R."/>
            <person name="Yoshitake Y."/>
            <person name="Yotsui I."/>
            <person name="Zachgo S."/>
            <person name="Schmutz J."/>
        </authorList>
    </citation>
    <scope>NUCLEOTIDE SEQUENCE [LARGE SCALE GENOMIC DNA]</scope>
    <source>
        <strain evidence="4">Tak-1</strain>
    </source>
</reference>
<dbReference type="EMBL" id="KZ772703">
    <property type="protein sequence ID" value="PTQ42192.1"/>
    <property type="molecule type" value="Genomic_DNA"/>
</dbReference>
<feature type="domain" description="NmrA-like" evidence="2">
    <location>
        <begin position="5"/>
        <end position="119"/>
    </location>
</feature>
<dbReference type="PANTHER" id="PTHR43349">
    <property type="entry name" value="PINORESINOL REDUCTASE-RELATED"/>
    <property type="match status" value="1"/>
</dbReference>
<organism evidence="3 4">
    <name type="scientific">Marchantia polymorpha</name>
    <name type="common">Common liverwort</name>
    <name type="synonym">Marchantia aquatica</name>
    <dbReference type="NCBI Taxonomy" id="3197"/>
    <lineage>
        <taxon>Eukaryota</taxon>
        <taxon>Viridiplantae</taxon>
        <taxon>Streptophyta</taxon>
        <taxon>Embryophyta</taxon>
        <taxon>Marchantiophyta</taxon>
        <taxon>Marchantiopsida</taxon>
        <taxon>Marchantiidae</taxon>
        <taxon>Marchantiales</taxon>
        <taxon>Marchantiaceae</taxon>
        <taxon>Marchantia</taxon>
    </lineage>
</organism>
<dbReference type="InterPro" id="IPR008030">
    <property type="entry name" value="NmrA-like"/>
</dbReference>
<dbReference type="GO" id="GO:0050664">
    <property type="term" value="F:oxidoreductase activity, acting on NAD(P)H, oxygen as acceptor"/>
    <property type="evidence" value="ECO:0000318"/>
    <property type="project" value="GO_Central"/>
</dbReference>
<sequence length="152" mass="17016">MYDNQGDVNDHESLVSAFHQVDVVISTVGGASLVDQIKILQDATEAGIIKRFLASEFGIEVDMLELDFKVTDGLFGDKRKVRRAIEKFGIPYTYVAAGAFAGWFLATLRQENTRTPPRDKVTIWGDGNMWYPTFGNFEEIKTFLENCTLAAL</sequence>
<evidence type="ECO:0000313" key="4">
    <source>
        <dbReference type="Proteomes" id="UP000244005"/>
    </source>
</evidence>
<gene>
    <name evidence="3" type="ORF">MARPO_0031s0157</name>
</gene>
<dbReference type="OMA" id="KIPHTIV"/>
<dbReference type="Pfam" id="PF05368">
    <property type="entry name" value="NmrA"/>
    <property type="match status" value="1"/>
</dbReference>
<dbReference type="Gene3D" id="3.90.25.10">
    <property type="entry name" value="UDP-galactose 4-epimerase, domain 1"/>
    <property type="match status" value="1"/>
</dbReference>
<accession>A0A2R6X7W7</accession>
<name>A0A2R6X7W7_MARPO</name>
<keyword evidence="1" id="KW-1133">Transmembrane helix</keyword>
<dbReference type="Proteomes" id="UP000244005">
    <property type="component" value="Unassembled WGS sequence"/>
</dbReference>